<dbReference type="Proteomes" id="UP000256661">
    <property type="component" value="Unassembled WGS sequence"/>
</dbReference>
<proteinExistence type="predicted"/>
<accession>A0A3D9T9Y1</accession>
<evidence type="ECO:0000313" key="2">
    <source>
        <dbReference type="Proteomes" id="UP000256661"/>
    </source>
</evidence>
<sequence>MARAHLALTAHYGRGAGRVIIGAAERAGYQVQEVRRIGTGERRLLLHGRLDRAVPPPPVDQ</sequence>
<gene>
    <name evidence="1" type="ORF">DFJ69_6133</name>
</gene>
<keyword evidence="2" id="KW-1185">Reference proteome</keyword>
<reference evidence="1 2" key="1">
    <citation type="submission" date="2018-08" db="EMBL/GenBank/DDBJ databases">
        <title>Sequencing the genomes of 1000 actinobacteria strains.</title>
        <authorList>
            <person name="Klenk H.-P."/>
        </authorList>
    </citation>
    <scope>NUCLEOTIDE SEQUENCE [LARGE SCALE GENOMIC DNA]</scope>
    <source>
        <strain evidence="1 2">DSM 43927</strain>
    </source>
</reference>
<name>A0A3D9T9Y1_9ACTN</name>
<dbReference type="AlphaFoldDB" id="A0A3D9T9Y1"/>
<comment type="caution">
    <text evidence="1">The sequence shown here is derived from an EMBL/GenBank/DDBJ whole genome shotgun (WGS) entry which is preliminary data.</text>
</comment>
<protein>
    <submittedName>
        <fullName evidence="1">Uncharacterized protein</fullName>
    </submittedName>
</protein>
<dbReference type="EMBL" id="QTTT01000001">
    <property type="protein sequence ID" value="REF00582.1"/>
    <property type="molecule type" value="Genomic_DNA"/>
</dbReference>
<organism evidence="1 2">
    <name type="scientific">Thermomonospora umbrina</name>
    <dbReference type="NCBI Taxonomy" id="111806"/>
    <lineage>
        <taxon>Bacteria</taxon>
        <taxon>Bacillati</taxon>
        <taxon>Actinomycetota</taxon>
        <taxon>Actinomycetes</taxon>
        <taxon>Streptosporangiales</taxon>
        <taxon>Thermomonosporaceae</taxon>
        <taxon>Thermomonospora</taxon>
    </lineage>
</organism>
<evidence type="ECO:0000313" key="1">
    <source>
        <dbReference type="EMBL" id="REF00582.1"/>
    </source>
</evidence>